<dbReference type="AlphaFoldDB" id="A0AAU7QB03"/>
<evidence type="ECO:0000313" key="1">
    <source>
        <dbReference type="EMBL" id="XBS70123.1"/>
    </source>
</evidence>
<proteinExistence type="predicted"/>
<dbReference type="EMBL" id="CP157947">
    <property type="protein sequence ID" value="XBS70123.1"/>
    <property type="molecule type" value="Genomic_DNA"/>
</dbReference>
<gene>
    <name evidence="1" type="ORF">ABK905_02150</name>
</gene>
<organism evidence="1">
    <name type="scientific">Acerihabitans sp. KWT182</name>
    <dbReference type="NCBI Taxonomy" id="3157919"/>
    <lineage>
        <taxon>Bacteria</taxon>
        <taxon>Pseudomonadati</taxon>
        <taxon>Pseudomonadota</taxon>
        <taxon>Gammaproteobacteria</taxon>
        <taxon>Enterobacterales</taxon>
        <taxon>Pectobacteriaceae</taxon>
        <taxon>Acerihabitans</taxon>
    </lineage>
</organism>
<accession>A0AAU7QB03</accession>
<name>A0AAU7QB03_9GAMM</name>
<protein>
    <submittedName>
        <fullName evidence="1">Uncharacterized protein</fullName>
    </submittedName>
</protein>
<sequence length="337" mass="36195">MALPPPVLPQLTNGQIQTAAIQSSGGVIYQIFQNANSAAADVIEIFWNGVSVNRYIISNPATDFPVQGNVPIQLVRQGNNSIYYTITDFVGNTTPSVTLNVFISISLSMTIATGAANLDFDAIRVNPFNRGVVYGNPGSRIRLVIIGPAYFYETNEQFYEFNIDSTGQGFFRLWSYEQRPNIVIANDTITGANALQSSDFGPFRAGEDKILFVNNTIGAPANNRTYNSIYVKTDTVSNRGTPITQILAQIQNSSTAAIIGGTNIGGPSYSLINLNSDQSATIDIIDSVAETVTVILSLPQASGSSLFIDTAFAARPVGFLTIEPAGDCCAETYLQVE</sequence>
<reference evidence="1" key="1">
    <citation type="submission" date="2024-06" db="EMBL/GenBank/DDBJ databases">
        <authorList>
            <person name="Coelho C."/>
            <person name="Bento M."/>
            <person name="Garcia E."/>
            <person name="Camelo A."/>
            <person name="Brandao I."/>
            <person name="Espirito Santo C."/>
            <person name="Trovao J."/>
            <person name="Verissimo A."/>
            <person name="Costa J."/>
            <person name="Tiago I."/>
        </authorList>
    </citation>
    <scope>NUCLEOTIDE SEQUENCE</scope>
    <source>
        <strain evidence="1">KWT182</strain>
    </source>
</reference>